<dbReference type="InterPro" id="IPR039604">
    <property type="entry name" value="Bfr1"/>
</dbReference>
<dbReference type="GO" id="GO:0005783">
    <property type="term" value="C:endoplasmic reticulum"/>
    <property type="evidence" value="ECO:0007669"/>
    <property type="project" value="TreeGrafter"/>
</dbReference>
<name>A0A4T0H3D2_WALIC</name>
<dbReference type="AlphaFoldDB" id="A0A4T0H3D2"/>
<evidence type="ECO:0000256" key="1">
    <source>
        <dbReference type="SAM" id="Coils"/>
    </source>
</evidence>
<feature type="coiled-coil region" evidence="1">
    <location>
        <begin position="417"/>
        <end position="444"/>
    </location>
</feature>
<dbReference type="PANTHER" id="PTHR31027:SF2">
    <property type="entry name" value="LEBERCILIN DOMAIN-CONTAINING PROTEIN"/>
    <property type="match status" value="1"/>
</dbReference>
<evidence type="ECO:0000313" key="3">
    <source>
        <dbReference type="EMBL" id="TIB11960.1"/>
    </source>
</evidence>
<feature type="region of interest" description="Disordered" evidence="2">
    <location>
        <begin position="334"/>
        <end position="371"/>
    </location>
</feature>
<evidence type="ECO:0000256" key="2">
    <source>
        <dbReference type="SAM" id="MobiDB-lite"/>
    </source>
</evidence>
<sequence>MKPDITEFRKHQDAYKSQIDDIQGKLQIVRQRISNASANGPAHERRKALFKELDEHKSNQAGNRASRDKVLERVRVLHESTQRKVKDLQSSKSKIPFSSVGDIDSRIDHLNASIESGQLRLADEKRSLQEITNLRRQRKLVDGFAQQQHAIDADRAQVEALKAHLDDPEHKALAAKSEAISKGLNETRAEMDHAQASKQTLFDQRNKLQSDLDAVYAEKRSHSETHREGMDAYYAKVNEDKARRAQRAKEEREAENAQKAKLHAEQLREDAKLPAFEPLIQDCQTLIDQFGRIGGVHVVHNHSDNAEGNQGIQGANTPLAQHNIRQVDNQVPGGTLLKKKEDDDDAYFVGGGKSKKKERGQKKTPAKATSEDKVHVPLATLTALIGLSIPPPKSYSDIESTISSLEIKKAWYEANQEKQTKENIDKAEKEIEKILSKNKKEQNE</sequence>
<dbReference type="GO" id="GO:0008298">
    <property type="term" value="P:intracellular mRNA localization"/>
    <property type="evidence" value="ECO:0007669"/>
    <property type="project" value="TreeGrafter"/>
</dbReference>
<feature type="coiled-coil region" evidence="1">
    <location>
        <begin position="235"/>
        <end position="270"/>
    </location>
</feature>
<proteinExistence type="predicted"/>
<dbReference type="GO" id="GO:0042175">
    <property type="term" value="C:nuclear outer membrane-endoplasmic reticulum membrane network"/>
    <property type="evidence" value="ECO:0007669"/>
    <property type="project" value="TreeGrafter"/>
</dbReference>
<dbReference type="GO" id="GO:1990904">
    <property type="term" value="C:ribonucleoprotein complex"/>
    <property type="evidence" value="ECO:0007669"/>
    <property type="project" value="TreeGrafter"/>
</dbReference>
<accession>A0A4T0H3D2</accession>
<evidence type="ECO:0008006" key="5">
    <source>
        <dbReference type="Google" id="ProtNLM"/>
    </source>
</evidence>
<gene>
    <name evidence="3" type="ORF">E3P90_02264</name>
</gene>
<keyword evidence="1" id="KW-0175">Coiled coil</keyword>
<feature type="compositionally biased region" description="Basic residues" evidence="2">
    <location>
        <begin position="353"/>
        <end position="365"/>
    </location>
</feature>
<dbReference type="GO" id="GO:0003729">
    <property type="term" value="F:mRNA binding"/>
    <property type="evidence" value="ECO:0007669"/>
    <property type="project" value="TreeGrafter"/>
</dbReference>
<evidence type="ECO:0000313" key="4">
    <source>
        <dbReference type="Proteomes" id="UP000306954"/>
    </source>
</evidence>
<dbReference type="EMBL" id="SPOF01000021">
    <property type="protein sequence ID" value="TIB11960.1"/>
    <property type="molecule type" value="Genomic_DNA"/>
</dbReference>
<comment type="caution">
    <text evidence="3">The sequence shown here is derived from an EMBL/GenBank/DDBJ whole genome shotgun (WGS) entry which is preliminary data.</text>
</comment>
<dbReference type="PANTHER" id="PTHR31027">
    <property type="entry name" value="NUCLEAR SEGREGATION PROTEIN BFR1"/>
    <property type="match status" value="1"/>
</dbReference>
<dbReference type="Proteomes" id="UP000306954">
    <property type="component" value="Unassembled WGS sequence"/>
</dbReference>
<organism evidence="3 4">
    <name type="scientific">Wallemia ichthyophaga</name>
    <dbReference type="NCBI Taxonomy" id="245174"/>
    <lineage>
        <taxon>Eukaryota</taxon>
        <taxon>Fungi</taxon>
        <taxon>Dikarya</taxon>
        <taxon>Basidiomycota</taxon>
        <taxon>Wallemiomycotina</taxon>
        <taxon>Wallemiomycetes</taxon>
        <taxon>Wallemiales</taxon>
        <taxon>Wallemiaceae</taxon>
        <taxon>Wallemia</taxon>
    </lineage>
</organism>
<reference evidence="3 4" key="1">
    <citation type="submission" date="2019-03" db="EMBL/GenBank/DDBJ databases">
        <title>Sequencing 23 genomes of Wallemia ichthyophaga.</title>
        <authorList>
            <person name="Gostincar C."/>
        </authorList>
    </citation>
    <scope>NUCLEOTIDE SEQUENCE [LARGE SCALE GENOMIC DNA]</scope>
    <source>
        <strain evidence="3 4">EXF-8621</strain>
    </source>
</reference>
<protein>
    <recommendedName>
        <fullName evidence="5">Nuclear segregation protein BFR1</fullName>
    </recommendedName>
</protein>